<protein>
    <submittedName>
        <fullName evidence="3">Uncharacterized protein</fullName>
    </submittedName>
</protein>
<dbReference type="EMBL" id="QPIW01000003">
    <property type="protein sequence ID" value="RDB06965.1"/>
    <property type="molecule type" value="Genomic_DNA"/>
</dbReference>
<comment type="caution">
    <text evidence="3">The sequence shown here is derived from an EMBL/GenBank/DDBJ whole genome shotgun (WGS) entry which is preliminary data.</text>
</comment>
<feature type="chain" id="PRO_5017043825" evidence="2">
    <location>
        <begin position="20"/>
        <end position="370"/>
    </location>
</feature>
<keyword evidence="1" id="KW-0175">Coiled coil</keyword>
<evidence type="ECO:0000256" key="2">
    <source>
        <dbReference type="SAM" id="SignalP"/>
    </source>
</evidence>
<evidence type="ECO:0000313" key="4">
    <source>
        <dbReference type="Proteomes" id="UP000253141"/>
    </source>
</evidence>
<accession>A0A369IFF4</accession>
<dbReference type="OrthoDB" id="944930at2"/>
<gene>
    <name evidence="3" type="ORF">DVG78_06725</name>
</gene>
<keyword evidence="4" id="KW-1185">Reference proteome</keyword>
<sequence>MKIEVFIGVFLLIMGNAYAQECNEATLLTTPGKWIEGMKGSTSGVLTADLAKEKIVVDNLHKMMQQSYRPLGVDAHYNGAYYATRSEYQWLNQYSYNLRVLPYYCNDKTVVKAHETSTSLTIAANVITFGVDVYEPYTDSSPWDNGFRSIRQLPVEKDGLYYHVEETSIGFGRMGQQHTWLITRNGQWPFLLVTKKEFLERKKQKLLKGLEEEKAMASRNAESRETERKLMEKQYSNDPLKLQKYLKNEYEYFKAQNWENLARTEKNFLNAIAKVEALLKMPADELNKPAIVKQDPHDFLSHLFITATDPYPDILIKPNPNYFDKKLPRTSPQFISVVIVGNHKDPMMIQAMAGLQKAVDFDKLKGMLGK</sequence>
<keyword evidence="2" id="KW-0732">Signal</keyword>
<dbReference type="Proteomes" id="UP000253141">
    <property type="component" value="Unassembled WGS sequence"/>
</dbReference>
<dbReference type="AlphaFoldDB" id="A0A369IFF4"/>
<feature type="coiled-coil region" evidence="1">
    <location>
        <begin position="196"/>
        <end position="227"/>
    </location>
</feature>
<proteinExistence type="predicted"/>
<evidence type="ECO:0000256" key="1">
    <source>
        <dbReference type="SAM" id="Coils"/>
    </source>
</evidence>
<evidence type="ECO:0000313" key="3">
    <source>
        <dbReference type="EMBL" id="RDB06965.1"/>
    </source>
</evidence>
<organism evidence="3 4">
    <name type="scientific">Runella aurantiaca</name>
    <dbReference type="NCBI Taxonomy" id="2282308"/>
    <lineage>
        <taxon>Bacteria</taxon>
        <taxon>Pseudomonadati</taxon>
        <taxon>Bacteroidota</taxon>
        <taxon>Cytophagia</taxon>
        <taxon>Cytophagales</taxon>
        <taxon>Spirosomataceae</taxon>
        <taxon>Runella</taxon>
    </lineage>
</organism>
<feature type="signal peptide" evidence="2">
    <location>
        <begin position="1"/>
        <end position="19"/>
    </location>
</feature>
<name>A0A369IFF4_9BACT</name>
<reference evidence="3 4" key="1">
    <citation type="submission" date="2018-07" db="EMBL/GenBank/DDBJ databases">
        <title>Genome analysis of Runella aurantiaca.</title>
        <authorList>
            <person name="Yang X."/>
        </authorList>
    </citation>
    <scope>NUCLEOTIDE SEQUENCE [LARGE SCALE GENOMIC DNA]</scope>
    <source>
        <strain evidence="3 4">YX9</strain>
    </source>
</reference>
<dbReference type="RefSeq" id="WP_147277010.1">
    <property type="nucleotide sequence ID" value="NZ_QPIW01000003.1"/>
</dbReference>